<dbReference type="Pfam" id="PF02771">
    <property type="entry name" value="Acyl-CoA_dh_N"/>
    <property type="match status" value="1"/>
</dbReference>
<evidence type="ECO:0000256" key="1">
    <source>
        <dbReference type="ARBA" id="ARBA00001974"/>
    </source>
</evidence>
<dbReference type="AlphaFoldDB" id="A0A329KT22"/>
<dbReference type="Pfam" id="PF02770">
    <property type="entry name" value="Acyl-CoA_dh_M"/>
    <property type="match status" value="1"/>
</dbReference>
<proteinExistence type="inferred from homology"/>
<dbReference type="InterPro" id="IPR009075">
    <property type="entry name" value="AcylCo_DH/oxidase_C"/>
</dbReference>
<comment type="caution">
    <text evidence="9">The sequence shown here is derived from an EMBL/GenBank/DDBJ whole genome shotgun (WGS) entry which is preliminary data.</text>
</comment>
<reference evidence="9 10" key="1">
    <citation type="submission" date="2018-06" db="EMBL/GenBank/DDBJ databases">
        <title>NTM in soil in Japan.</title>
        <authorList>
            <person name="Ohya K."/>
        </authorList>
    </citation>
    <scope>NUCLEOTIDE SEQUENCE [LARGE SCALE GENOMIC DNA]</scope>
    <source>
        <strain evidence="9 10">GF76</strain>
    </source>
</reference>
<dbReference type="Gene3D" id="1.20.140.10">
    <property type="entry name" value="Butyryl-CoA Dehydrogenase, subunit A, domain 3"/>
    <property type="match status" value="2"/>
</dbReference>
<evidence type="ECO:0000259" key="6">
    <source>
        <dbReference type="Pfam" id="PF00441"/>
    </source>
</evidence>
<dbReference type="Gene3D" id="1.10.540.10">
    <property type="entry name" value="Acyl-CoA dehydrogenase/oxidase, N-terminal domain"/>
    <property type="match status" value="2"/>
</dbReference>
<organism evidence="9 10">
    <name type="scientific">Mycobacterium colombiense</name>
    <dbReference type="NCBI Taxonomy" id="339268"/>
    <lineage>
        <taxon>Bacteria</taxon>
        <taxon>Bacillati</taxon>
        <taxon>Actinomycetota</taxon>
        <taxon>Actinomycetes</taxon>
        <taxon>Mycobacteriales</taxon>
        <taxon>Mycobacteriaceae</taxon>
        <taxon>Mycobacterium</taxon>
        <taxon>Mycobacterium avium complex (MAC)</taxon>
    </lineage>
</organism>
<dbReference type="InterPro" id="IPR052161">
    <property type="entry name" value="Mycobact_Acyl-CoA_DH"/>
</dbReference>
<evidence type="ECO:0000313" key="9">
    <source>
        <dbReference type="EMBL" id="RAU98510.1"/>
    </source>
</evidence>
<dbReference type="GO" id="GO:0005886">
    <property type="term" value="C:plasma membrane"/>
    <property type="evidence" value="ECO:0007669"/>
    <property type="project" value="TreeGrafter"/>
</dbReference>
<sequence>MSLGLSPEQQELSDAVGQFAARHAPIATTRDSFGDLAAGRVPEWWDALVGNGFHAVHLPEDLGGQGGELIDAACVLESAGIALLPGPLLPTVSAGAAALLADPTPGARSFLRDLAAGATAAIVLPGDGFSARLDGGNWLISGASRVTLGVCAARTILLGAHTDDGDVVWALVDTETPTATVEPVTGTDLVADAGILRLDDHRVTDTEVLTGLDTERARCVVVGLVASTTAGIVAWCLQTVTAHLRIREQFGKVIGTFQALQHNAAMLLVSSELATAAAWDAVRAVGESLDQHRIAAAGAAVIAISPAPDLVLDALTMLGAIGFTWEHDVHLYWRRAISLAGSIGPANRWARRLGELTCTQTRDTSVDLGDAEAEFRSWVAGTLDAALQLSNDKPAPHGDYADQASGPQRTLLADAGLIVPHWPAPWGVDAGPLKQLIIDEEFAKRPGLVRPSLNIAEWILPSVLAAAPKELQERLIPPTQRGDMHWCQLFSEPGAGSDLASLATRATKVDGGWRINGHKIWTSLAQYADLGALLARTDPEASKHRGIGYFILDMRSPGVEIQPIKTATGQAHFNEVFLNDVFVPDEMLLGGPTDGWSLAIATMAEERTAISGYVKFDRAVALRRLAAQPGPDRDDALRELGELDAYTNAIKALGVRETIRLLDGQSSGPASSIAKVAMNVLLRRTFQATLQLTGQVAMVDDPDAAVVEPYLHLPAELIGGGTREIQLNIIAQMILGLPRK</sequence>
<protein>
    <submittedName>
        <fullName evidence="9">Acyl-CoA dehydrogenase</fullName>
    </submittedName>
</protein>
<dbReference type="RefSeq" id="WP_112707433.1">
    <property type="nucleotide sequence ID" value="NZ_QMEU01000008.1"/>
</dbReference>
<keyword evidence="3" id="KW-0285">Flavoprotein</keyword>
<dbReference type="EMBL" id="QMEU01000008">
    <property type="protein sequence ID" value="RAU98510.1"/>
    <property type="molecule type" value="Genomic_DNA"/>
</dbReference>
<dbReference type="SUPFAM" id="SSF56645">
    <property type="entry name" value="Acyl-CoA dehydrogenase NM domain-like"/>
    <property type="match status" value="2"/>
</dbReference>
<comment type="similarity">
    <text evidence="2">Belongs to the acyl-CoA dehydrogenase family.</text>
</comment>
<feature type="domain" description="Acyl-CoA dehydrogenase/oxidase C-terminal" evidence="6">
    <location>
        <begin position="224"/>
        <end position="337"/>
    </location>
</feature>
<evidence type="ECO:0000256" key="2">
    <source>
        <dbReference type="ARBA" id="ARBA00009347"/>
    </source>
</evidence>
<dbReference type="Gene3D" id="2.40.110.10">
    <property type="entry name" value="Butyryl-CoA Dehydrogenase, subunit A, domain 2"/>
    <property type="match status" value="1"/>
</dbReference>
<dbReference type="GO" id="GO:0050660">
    <property type="term" value="F:flavin adenine dinucleotide binding"/>
    <property type="evidence" value="ECO:0007669"/>
    <property type="project" value="InterPro"/>
</dbReference>
<feature type="domain" description="Acyl-CoA dehydrogenase/oxidase C-terminal" evidence="6">
    <location>
        <begin position="594"/>
        <end position="734"/>
    </location>
</feature>
<dbReference type="Proteomes" id="UP000250347">
    <property type="component" value="Unassembled WGS sequence"/>
</dbReference>
<dbReference type="Pfam" id="PF00441">
    <property type="entry name" value="Acyl-CoA_dh_1"/>
    <property type="match status" value="2"/>
</dbReference>
<evidence type="ECO:0000313" key="10">
    <source>
        <dbReference type="Proteomes" id="UP000250347"/>
    </source>
</evidence>
<feature type="domain" description="Acyl-CoA oxidase/dehydrogenase middle" evidence="7">
    <location>
        <begin position="487"/>
        <end position="581"/>
    </location>
</feature>
<dbReference type="InterPro" id="IPR006091">
    <property type="entry name" value="Acyl-CoA_Oxase/DH_mid-dom"/>
</dbReference>
<dbReference type="InterPro" id="IPR009100">
    <property type="entry name" value="AcylCoA_DH/oxidase_NM_dom_sf"/>
</dbReference>
<dbReference type="InterPro" id="IPR036250">
    <property type="entry name" value="AcylCo_DH-like_C"/>
</dbReference>
<comment type="cofactor">
    <cofactor evidence="1">
        <name>FAD</name>
        <dbReference type="ChEBI" id="CHEBI:57692"/>
    </cofactor>
</comment>
<dbReference type="GO" id="GO:0016627">
    <property type="term" value="F:oxidoreductase activity, acting on the CH-CH group of donors"/>
    <property type="evidence" value="ECO:0007669"/>
    <property type="project" value="InterPro"/>
</dbReference>
<keyword evidence="4" id="KW-0274">FAD</keyword>
<dbReference type="InterPro" id="IPR037069">
    <property type="entry name" value="AcylCoA_DH/ox_N_sf"/>
</dbReference>
<feature type="domain" description="Acyl-CoA dehydrogenase/oxidase N-terminal" evidence="8">
    <location>
        <begin position="6"/>
        <end position="100"/>
    </location>
</feature>
<gene>
    <name evidence="9" type="ORF">DQP58_05260</name>
</gene>
<dbReference type="PANTHER" id="PTHR43292:SF4">
    <property type="entry name" value="ACYL-COA DEHYDROGENASE FADE34"/>
    <property type="match status" value="1"/>
</dbReference>
<name>A0A329KT22_9MYCO</name>
<dbReference type="FunFam" id="2.40.110.10:FF:000011">
    <property type="entry name" value="Acyl-CoA dehydrogenase FadE34"/>
    <property type="match status" value="1"/>
</dbReference>
<keyword evidence="5" id="KW-0560">Oxidoreductase</keyword>
<evidence type="ECO:0000259" key="7">
    <source>
        <dbReference type="Pfam" id="PF02770"/>
    </source>
</evidence>
<dbReference type="InterPro" id="IPR013786">
    <property type="entry name" value="AcylCoA_DH/ox_N"/>
</dbReference>
<dbReference type="PANTHER" id="PTHR43292">
    <property type="entry name" value="ACYL-COA DEHYDROGENASE"/>
    <property type="match status" value="1"/>
</dbReference>
<accession>A0A329KT22</accession>
<evidence type="ECO:0000256" key="4">
    <source>
        <dbReference type="ARBA" id="ARBA00022827"/>
    </source>
</evidence>
<evidence type="ECO:0000256" key="5">
    <source>
        <dbReference type="ARBA" id="ARBA00023002"/>
    </source>
</evidence>
<dbReference type="SUPFAM" id="SSF47203">
    <property type="entry name" value="Acyl-CoA dehydrogenase C-terminal domain-like"/>
    <property type="match status" value="2"/>
</dbReference>
<dbReference type="InterPro" id="IPR046373">
    <property type="entry name" value="Acyl-CoA_Oxase/DH_mid-dom_sf"/>
</dbReference>
<evidence type="ECO:0000259" key="8">
    <source>
        <dbReference type="Pfam" id="PF02771"/>
    </source>
</evidence>
<evidence type="ECO:0000256" key="3">
    <source>
        <dbReference type="ARBA" id="ARBA00022630"/>
    </source>
</evidence>